<comment type="caution">
    <text evidence="1">The sequence shown here is derived from an EMBL/GenBank/DDBJ whole genome shotgun (WGS) entry which is preliminary data.</text>
</comment>
<dbReference type="AlphaFoldDB" id="A0A2V5K6D2"/>
<keyword evidence="2" id="KW-1185">Reference proteome</keyword>
<accession>A0A2V5K6D2</accession>
<protein>
    <recommendedName>
        <fullName evidence="3">Glycosyl hydrolases family 2 sugar binding domain-containing protein</fullName>
    </recommendedName>
</protein>
<evidence type="ECO:0000313" key="2">
    <source>
        <dbReference type="Proteomes" id="UP000247476"/>
    </source>
</evidence>
<sequence length="184" mass="20625">MNRSKKVARPHQKAGMTKSKAMSIYRARVAKHQRVQAPPVISQVNVVIGTDNTWSNAQAIDRNPAWVPVNNARYVWSARNLSDNNAIISRRFQLSTRRSIIRGRLFLSVDNYAVVIINGFIVQFDSPQETTSFFNPGRTFNITRFLRRGTNDIVIIAFNSNGAPRSDSNPAGVAARLNIRLSSL</sequence>
<dbReference type="Gene3D" id="2.60.120.260">
    <property type="entry name" value="Galactose-binding domain-like"/>
    <property type="match status" value="1"/>
</dbReference>
<reference evidence="1 2" key="1">
    <citation type="submission" date="2018-05" db="EMBL/GenBank/DDBJ databases">
        <title>Paenibacillus flagellatus sp. nov., isolated from selenium mineral soil.</title>
        <authorList>
            <person name="Dai X."/>
        </authorList>
    </citation>
    <scope>NUCLEOTIDE SEQUENCE [LARGE SCALE GENOMIC DNA]</scope>
    <source>
        <strain evidence="1 2">DXL2</strain>
    </source>
</reference>
<dbReference type="OrthoDB" id="2586947at2"/>
<proteinExistence type="predicted"/>
<organism evidence="1 2">
    <name type="scientific">Paenibacillus flagellatus</name>
    <dbReference type="NCBI Taxonomy" id="2211139"/>
    <lineage>
        <taxon>Bacteria</taxon>
        <taxon>Bacillati</taxon>
        <taxon>Bacillota</taxon>
        <taxon>Bacilli</taxon>
        <taxon>Bacillales</taxon>
        <taxon>Paenibacillaceae</taxon>
        <taxon>Paenibacillus</taxon>
    </lineage>
</organism>
<name>A0A2V5K6D2_9BACL</name>
<evidence type="ECO:0008006" key="3">
    <source>
        <dbReference type="Google" id="ProtNLM"/>
    </source>
</evidence>
<gene>
    <name evidence="1" type="ORF">DLM86_16125</name>
</gene>
<evidence type="ECO:0000313" key="1">
    <source>
        <dbReference type="EMBL" id="PYI53313.1"/>
    </source>
</evidence>
<dbReference type="RefSeq" id="WP_110841087.1">
    <property type="nucleotide sequence ID" value="NZ_QJVJ01000007.1"/>
</dbReference>
<dbReference type="Proteomes" id="UP000247476">
    <property type="component" value="Unassembled WGS sequence"/>
</dbReference>
<dbReference type="EMBL" id="QJVJ01000007">
    <property type="protein sequence ID" value="PYI53313.1"/>
    <property type="molecule type" value="Genomic_DNA"/>
</dbReference>